<evidence type="ECO:0000313" key="3">
    <source>
        <dbReference type="Proteomes" id="UP000801492"/>
    </source>
</evidence>
<feature type="domain" description="Endonuclease/exonuclease/phosphatase" evidence="1">
    <location>
        <begin position="35"/>
        <end position="96"/>
    </location>
</feature>
<name>A0A8K0FYQ6_IGNLU</name>
<comment type="caution">
    <text evidence="2">The sequence shown here is derived from an EMBL/GenBank/DDBJ whole genome shotgun (WGS) entry which is preliminary data.</text>
</comment>
<dbReference type="OrthoDB" id="6817329at2759"/>
<dbReference type="Gene3D" id="3.60.10.10">
    <property type="entry name" value="Endonuclease/exonuclease/phosphatase"/>
    <property type="match status" value="1"/>
</dbReference>
<accession>A0A8K0FYQ6</accession>
<evidence type="ECO:0000313" key="2">
    <source>
        <dbReference type="EMBL" id="KAF2879796.1"/>
    </source>
</evidence>
<dbReference type="AlphaFoldDB" id="A0A8K0FYQ6"/>
<dbReference type="Pfam" id="PF14529">
    <property type="entry name" value="Exo_endo_phos_2"/>
    <property type="match status" value="1"/>
</dbReference>
<dbReference type="EMBL" id="VTPC01091070">
    <property type="protein sequence ID" value="KAF2879796.1"/>
    <property type="molecule type" value="Genomic_DNA"/>
</dbReference>
<dbReference type="InterPro" id="IPR005135">
    <property type="entry name" value="Endo/exonuclease/phosphatase"/>
</dbReference>
<organism evidence="2 3">
    <name type="scientific">Ignelater luminosus</name>
    <name type="common">Cucubano</name>
    <name type="synonym">Pyrophorus luminosus</name>
    <dbReference type="NCBI Taxonomy" id="2038154"/>
    <lineage>
        <taxon>Eukaryota</taxon>
        <taxon>Metazoa</taxon>
        <taxon>Ecdysozoa</taxon>
        <taxon>Arthropoda</taxon>
        <taxon>Hexapoda</taxon>
        <taxon>Insecta</taxon>
        <taxon>Pterygota</taxon>
        <taxon>Neoptera</taxon>
        <taxon>Endopterygota</taxon>
        <taxon>Coleoptera</taxon>
        <taxon>Polyphaga</taxon>
        <taxon>Elateriformia</taxon>
        <taxon>Elateroidea</taxon>
        <taxon>Elateridae</taxon>
        <taxon>Agrypninae</taxon>
        <taxon>Pyrophorini</taxon>
        <taxon>Ignelater</taxon>
    </lineage>
</organism>
<proteinExistence type="predicted"/>
<evidence type="ECO:0000259" key="1">
    <source>
        <dbReference type="Pfam" id="PF14529"/>
    </source>
</evidence>
<sequence>MPPPQKAHHNHCSHLLSSSTQHFICDEYENLLFSLEPHFLVVGDRNAKNTAWDSTFITPKGRSFLRVLQHHNMNYLSTGESTNLPSDPNKRPDLINFAINKEISDIYCDIKANYYLAENHSSFIIKISAKTILNEPVTKLISKHTNWDKFQNVPINTINLNLRLKVPQDLETAIEHFTKAVQEAAWLAILTSPKYKTQSVSIPLNIKALVAEKRARKKWQRTRNGLDKTFLYRPTYTQTHSAARSNKAKVKAFAEHLSNVFTSPPAGATSNDNDIIISFLYPVSHEVTYTNIHSVRMEVRSNYYGLQARDKPPTKVTSYRSVSLLLIVSKLFERLLFKRIRESTDSKPSIWFPRKPFYNPAMPQD</sequence>
<keyword evidence="3" id="KW-1185">Reference proteome</keyword>
<dbReference type="InterPro" id="IPR036691">
    <property type="entry name" value="Endo/exonu/phosph_ase_sf"/>
</dbReference>
<reference evidence="2" key="1">
    <citation type="submission" date="2019-08" db="EMBL/GenBank/DDBJ databases">
        <title>The genome of the North American firefly Photinus pyralis.</title>
        <authorList>
            <consortium name="Photinus pyralis genome working group"/>
            <person name="Fallon T.R."/>
            <person name="Sander Lower S.E."/>
            <person name="Weng J.-K."/>
        </authorList>
    </citation>
    <scope>NUCLEOTIDE SEQUENCE</scope>
    <source>
        <strain evidence="2">TRF0915ILg1</strain>
        <tissue evidence="2">Whole body</tissue>
    </source>
</reference>
<gene>
    <name evidence="2" type="ORF">ILUMI_26371</name>
</gene>
<dbReference type="SUPFAM" id="SSF56219">
    <property type="entry name" value="DNase I-like"/>
    <property type="match status" value="1"/>
</dbReference>
<dbReference type="Proteomes" id="UP000801492">
    <property type="component" value="Unassembled WGS sequence"/>
</dbReference>
<dbReference type="GO" id="GO:0003824">
    <property type="term" value="F:catalytic activity"/>
    <property type="evidence" value="ECO:0007669"/>
    <property type="project" value="InterPro"/>
</dbReference>
<protein>
    <recommendedName>
        <fullName evidence="1">Endonuclease/exonuclease/phosphatase domain-containing protein</fullName>
    </recommendedName>
</protein>